<dbReference type="Pfam" id="PF00172">
    <property type="entry name" value="Zn_clus"/>
    <property type="match status" value="1"/>
</dbReference>
<dbReference type="InterPro" id="IPR001138">
    <property type="entry name" value="Zn2Cys6_DnaBD"/>
</dbReference>
<feature type="domain" description="Zn(2)-C6 fungal-type" evidence="10">
    <location>
        <begin position="21"/>
        <end position="51"/>
    </location>
</feature>
<dbReference type="PANTHER" id="PTHR47782:SF2">
    <property type="entry name" value="TRANSCRIPTION FACTOR, PUTATIVE (AFU_ORTHOLOGUE AFUA_4G12570)-RELATED"/>
    <property type="match status" value="1"/>
</dbReference>
<evidence type="ECO:0000256" key="4">
    <source>
        <dbReference type="ARBA" id="ARBA00023015"/>
    </source>
</evidence>
<keyword evidence="6" id="KW-0804">Transcription</keyword>
<dbReference type="GO" id="GO:0008270">
    <property type="term" value="F:zinc ion binding"/>
    <property type="evidence" value="ECO:0007669"/>
    <property type="project" value="InterPro"/>
</dbReference>
<evidence type="ECO:0000256" key="9">
    <source>
        <dbReference type="SAM" id="MobiDB-lite"/>
    </source>
</evidence>
<sequence>MASFHPGLETPLLKVSRPVAACSRCRTAKIKCDGKLPACSACERAGKSSTCPGATDEFAKGKERSYVASLEGQCERLEKEIAEAKRRRQNSRIKGTPIGQRDSMRLMTSQGGERARRKETSDIDDLVGDFGFLSVNATSRDFYGITSSTSFAGLLLRVAVVKPLQNAGGNRSLPPRPVSSTIIQHYLDNIYVLAPFFIQTNFWTSFDAVYQEGGRFAKSYDHWIVHMVLAISQASTSHSQIARHHVSIALEYAEDVLHPGSIVGIQAILLLAQYSMLDPEHFRTWYLIGSAARVVSDLGVHQEQLSETYVNKTTLDLRRRVFHCVYSFDRYISVAFGRAFSFSDDSANVLLPDLPLQPIEGVLSWTTTLFANSIEPAIHLFKIRGIQSKAYQIMFFSGRNPAPEPSPYTWGICAEAQNWFNGIPRTLPSHLIVFYNVELFYTFVILLSPSNHNPCVSTLHQVLLFEYAIKFVSQIHQIINAASWPLFFSYIDIQRVYAVASKFMDAFDQSYDEILLDTLPELSTSIPPGTHQPPYVSPAERIDSAGRALKCLHSIRSILKYAHTRWNLSDLLDKFEQSSVHLEKRLMQSQAHRRQHHMDLVPIVSPVSFPTQVYAMHPAQPQYTPQQQQQQQQQHHPLAPTGMHTPNGHLRS</sequence>
<dbReference type="GO" id="GO:0045944">
    <property type="term" value="P:positive regulation of transcription by RNA polymerase II"/>
    <property type="evidence" value="ECO:0007669"/>
    <property type="project" value="TreeGrafter"/>
</dbReference>
<dbReference type="InterPro" id="IPR052202">
    <property type="entry name" value="Yeast_MetPath_Reg"/>
</dbReference>
<comment type="subcellular location">
    <subcellularLocation>
        <location evidence="1">Nucleus</location>
    </subcellularLocation>
</comment>
<dbReference type="SMART" id="SM00906">
    <property type="entry name" value="Fungal_trans"/>
    <property type="match status" value="1"/>
</dbReference>
<feature type="region of interest" description="Disordered" evidence="9">
    <location>
        <begin position="620"/>
        <end position="652"/>
    </location>
</feature>
<keyword evidence="7" id="KW-0539">Nucleus</keyword>
<evidence type="ECO:0000256" key="8">
    <source>
        <dbReference type="SAM" id="Coils"/>
    </source>
</evidence>
<dbReference type="PROSITE" id="PS00463">
    <property type="entry name" value="ZN2_CY6_FUNGAL_1"/>
    <property type="match status" value="1"/>
</dbReference>
<dbReference type="VEuPathDB" id="FungiDB:EMCG_02647"/>
<evidence type="ECO:0000256" key="1">
    <source>
        <dbReference type="ARBA" id="ARBA00004123"/>
    </source>
</evidence>
<feature type="coiled-coil region" evidence="8">
    <location>
        <begin position="67"/>
        <end position="94"/>
    </location>
</feature>
<dbReference type="SMART" id="SM00066">
    <property type="entry name" value="GAL4"/>
    <property type="match status" value="1"/>
</dbReference>
<protein>
    <recommendedName>
        <fullName evidence="10">Zn(2)-C6 fungal-type domain-containing protein</fullName>
    </recommendedName>
</protein>
<dbReference type="Gene3D" id="4.10.240.10">
    <property type="entry name" value="Zn(2)-C6 fungal-type DNA-binding domain"/>
    <property type="match status" value="1"/>
</dbReference>
<evidence type="ECO:0000313" key="11">
    <source>
        <dbReference type="EMBL" id="KKZ62937.1"/>
    </source>
</evidence>
<evidence type="ECO:0000256" key="7">
    <source>
        <dbReference type="ARBA" id="ARBA00023242"/>
    </source>
</evidence>
<dbReference type="EMBL" id="LCZI01001016">
    <property type="protein sequence ID" value="KKZ62937.1"/>
    <property type="molecule type" value="Genomic_DNA"/>
</dbReference>
<evidence type="ECO:0000313" key="12">
    <source>
        <dbReference type="Proteomes" id="UP000034164"/>
    </source>
</evidence>
<dbReference type="SUPFAM" id="SSF57701">
    <property type="entry name" value="Zn2/Cys6 DNA-binding domain"/>
    <property type="match status" value="1"/>
</dbReference>
<dbReference type="OrthoDB" id="5319458at2759"/>
<gene>
    <name evidence="11" type="ORF">EMCG_02647</name>
</gene>
<dbReference type="InterPro" id="IPR036864">
    <property type="entry name" value="Zn2-C6_fun-type_DNA-bd_sf"/>
</dbReference>
<accession>A0A0G2HXD5</accession>
<dbReference type="AlphaFoldDB" id="A0A0G2HXD5"/>
<evidence type="ECO:0000259" key="10">
    <source>
        <dbReference type="PROSITE" id="PS50048"/>
    </source>
</evidence>
<proteinExistence type="predicted"/>
<feature type="compositionally biased region" description="Low complexity" evidence="9">
    <location>
        <begin position="620"/>
        <end position="637"/>
    </location>
</feature>
<keyword evidence="5" id="KW-0238">DNA-binding</keyword>
<dbReference type="InterPro" id="IPR007219">
    <property type="entry name" value="XnlR_reg_dom"/>
</dbReference>
<keyword evidence="4" id="KW-0805">Transcription regulation</keyword>
<dbReference type="Pfam" id="PF04082">
    <property type="entry name" value="Fungal_trans"/>
    <property type="match status" value="1"/>
</dbReference>
<keyword evidence="8" id="KW-0175">Coiled coil</keyword>
<dbReference type="GO" id="GO:0005634">
    <property type="term" value="C:nucleus"/>
    <property type="evidence" value="ECO:0007669"/>
    <property type="project" value="UniProtKB-SubCell"/>
</dbReference>
<dbReference type="GO" id="GO:0006351">
    <property type="term" value="P:DNA-templated transcription"/>
    <property type="evidence" value="ECO:0007669"/>
    <property type="project" value="InterPro"/>
</dbReference>
<dbReference type="CDD" id="cd00067">
    <property type="entry name" value="GAL4"/>
    <property type="match status" value="1"/>
</dbReference>
<dbReference type="PANTHER" id="PTHR47782">
    <property type="entry name" value="ZN(II)2CYS6 TRANSCRIPTION FACTOR (EUROFUNG)-RELATED"/>
    <property type="match status" value="1"/>
</dbReference>
<dbReference type="GO" id="GO:0043565">
    <property type="term" value="F:sequence-specific DNA binding"/>
    <property type="evidence" value="ECO:0007669"/>
    <property type="project" value="TreeGrafter"/>
</dbReference>
<reference evidence="12" key="1">
    <citation type="journal article" date="2015" name="PLoS Genet.">
        <title>The dynamic genome and transcriptome of the human fungal pathogen Blastomyces and close relative Emmonsia.</title>
        <authorList>
            <person name="Munoz J.F."/>
            <person name="Gauthier G.M."/>
            <person name="Desjardins C.A."/>
            <person name="Gallo J.E."/>
            <person name="Holder J."/>
            <person name="Sullivan T.D."/>
            <person name="Marty A.J."/>
            <person name="Carmen J.C."/>
            <person name="Chen Z."/>
            <person name="Ding L."/>
            <person name="Gujja S."/>
            <person name="Magrini V."/>
            <person name="Misas E."/>
            <person name="Mitreva M."/>
            <person name="Priest M."/>
            <person name="Saif S."/>
            <person name="Whiston E.A."/>
            <person name="Young S."/>
            <person name="Zeng Q."/>
            <person name="Goldman W.E."/>
            <person name="Mardis E.R."/>
            <person name="Taylor J.W."/>
            <person name="McEwen J.G."/>
            <person name="Clay O.K."/>
            <person name="Klein B.S."/>
            <person name="Cuomo C.A."/>
        </authorList>
    </citation>
    <scope>NUCLEOTIDE SEQUENCE [LARGE SCALE GENOMIC DNA]</scope>
    <source>
        <strain evidence="12">UAMH 3008</strain>
    </source>
</reference>
<evidence type="ECO:0000256" key="2">
    <source>
        <dbReference type="ARBA" id="ARBA00022723"/>
    </source>
</evidence>
<evidence type="ECO:0000256" key="3">
    <source>
        <dbReference type="ARBA" id="ARBA00022833"/>
    </source>
</evidence>
<evidence type="ECO:0000256" key="5">
    <source>
        <dbReference type="ARBA" id="ARBA00023125"/>
    </source>
</evidence>
<comment type="caution">
    <text evidence="11">The sequence shown here is derived from an EMBL/GenBank/DDBJ whole genome shotgun (WGS) entry which is preliminary data.</text>
</comment>
<keyword evidence="3" id="KW-0862">Zinc</keyword>
<name>A0A0G2HXD5_9EURO</name>
<evidence type="ECO:0000256" key="6">
    <source>
        <dbReference type="ARBA" id="ARBA00023163"/>
    </source>
</evidence>
<dbReference type="CDD" id="cd12148">
    <property type="entry name" value="fungal_TF_MHR"/>
    <property type="match status" value="1"/>
</dbReference>
<keyword evidence="2" id="KW-0479">Metal-binding</keyword>
<organism evidence="11 12">
    <name type="scientific">[Emmonsia] crescens</name>
    <dbReference type="NCBI Taxonomy" id="73230"/>
    <lineage>
        <taxon>Eukaryota</taxon>
        <taxon>Fungi</taxon>
        <taxon>Dikarya</taxon>
        <taxon>Ascomycota</taxon>
        <taxon>Pezizomycotina</taxon>
        <taxon>Eurotiomycetes</taxon>
        <taxon>Eurotiomycetidae</taxon>
        <taxon>Onygenales</taxon>
        <taxon>Ajellomycetaceae</taxon>
        <taxon>Emergomyces</taxon>
    </lineage>
</organism>
<dbReference type="Proteomes" id="UP000034164">
    <property type="component" value="Unassembled WGS sequence"/>
</dbReference>
<dbReference type="GO" id="GO:0000981">
    <property type="term" value="F:DNA-binding transcription factor activity, RNA polymerase II-specific"/>
    <property type="evidence" value="ECO:0007669"/>
    <property type="project" value="InterPro"/>
</dbReference>
<dbReference type="PROSITE" id="PS50048">
    <property type="entry name" value="ZN2_CY6_FUNGAL_2"/>
    <property type="match status" value="1"/>
</dbReference>